<evidence type="ECO:0000313" key="15">
    <source>
        <dbReference type="EMBL" id="JAS31652.1"/>
    </source>
</evidence>
<name>A0A1B6E140_9HEMI</name>
<feature type="binding site" evidence="12">
    <location>
        <position position="30"/>
    </location>
    <ligand>
        <name>Zn(2+)</name>
        <dbReference type="ChEBI" id="CHEBI:29105"/>
    </ligand>
</feature>
<evidence type="ECO:0000256" key="7">
    <source>
        <dbReference type="ARBA" id="ARBA00023015"/>
    </source>
</evidence>
<evidence type="ECO:0000256" key="2">
    <source>
        <dbReference type="ARBA" id="ARBA00006991"/>
    </source>
</evidence>
<feature type="domain" description="C2H2-type" evidence="13">
    <location>
        <begin position="527"/>
        <end position="555"/>
    </location>
</feature>
<evidence type="ECO:0000256" key="8">
    <source>
        <dbReference type="ARBA" id="ARBA00023125"/>
    </source>
</evidence>
<dbReference type="InterPro" id="IPR041697">
    <property type="entry name" value="Znf-C2H2_11"/>
</dbReference>
<feature type="domain" description="C2H2-type" evidence="13">
    <location>
        <begin position="358"/>
        <end position="385"/>
    </location>
</feature>
<accession>A0A1B6E140</accession>
<dbReference type="SUPFAM" id="SSF57667">
    <property type="entry name" value="beta-beta-alpha zinc fingers"/>
    <property type="match status" value="5"/>
</dbReference>
<evidence type="ECO:0000256" key="11">
    <source>
        <dbReference type="PROSITE-ProRule" id="PRU00042"/>
    </source>
</evidence>
<dbReference type="SUPFAM" id="SSF57716">
    <property type="entry name" value="Glucocorticoid receptor-like (DNA-binding domain)"/>
    <property type="match status" value="1"/>
</dbReference>
<keyword evidence="3 12" id="KW-0479">Metal-binding</keyword>
<dbReference type="Pfam" id="PF16622">
    <property type="entry name" value="zf-C2H2_11"/>
    <property type="match status" value="1"/>
</dbReference>
<evidence type="ECO:0000259" key="13">
    <source>
        <dbReference type="PROSITE" id="PS50157"/>
    </source>
</evidence>
<dbReference type="InterPro" id="IPR012934">
    <property type="entry name" value="Znf_AD"/>
</dbReference>
<keyword evidence="7" id="KW-0805">Transcription regulation</keyword>
<reference evidence="15" key="1">
    <citation type="submission" date="2015-12" db="EMBL/GenBank/DDBJ databases">
        <title>De novo transcriptome assembly of four potential Pierce s Disease insect vectors from Arizona vineyards.</title>
        <authorList>
            <person name="Tassone E.E."/>
        </authorList>
    </citation>
    <scope>NUCLEOTIDE SEQUENCE</scope>
</reference>
<evidence type="ECO:0000256" key="4">
    <source>
        <dbReference type="ARBA" id="ARBA00022737"/>
    </source>
</evidence>
<proteinExistence type="inferred from homology"/>
<protein>
    <recommendedName>
        <fullName evidence="16">Protein krueppel</fullName>
    </recommendedName>
</protein>
<dbReference type="FunFam" id="3.30.160.60:FF:001370">
    <property type="entry name" value="Zinc finger protein"/>
    <property type="match status" value="1"/>
</dbReference>
<dbReference type="SMART" id="SM00355">
    <property type="entry name" value="ZnF_C2H2"/>
    <property type="match status" value="9"/>
</dbReference>
<feature type="domain" description="C2H2-type" evidence="13">
    <location>
        <begin position="415"/>
        <end position="442"/>
    </location>
</feature>
<feature type="binding site" evidence="12">
    <location>
        <position position="27"/>
    </location>
    <ligand>
        <name>Zn(2+)</name>
        <dbReference type="ChEBI" id="CHEBI:29105"/>
    </ligand>
</feature>
<evidence type="ECO:0000256" key="6">
    <source>
        <dbReference type="ARBA" id="ARBA00022833"/>
    </source>
</evidence>
<dbReference type="PROSITE" id="PS00028">
    <property type="entry name" value="ZINC_FINGER_C2H2_1"/>
    <property type="match status" value="8"/>
</dbReference>
<keyword evidence="6 12" id="KW-0862">Zinc</keyword>
<keyword evidence="4" id="KW-0677">Repeat</keyword>
<evidence type="ECO:0008006" key="16">
    <source>
        <dbReference type="Google" id="ProtNLM"/>
    </source>
</evidence>
<keyword evidence="10" id="KW-0539">Nucleus</keyword>
<dbReference type="InterPro" id="IPR013087">
    <property type="entry name" value="Znf_C2H2_type"/>
</dbReference>
<organism evidence="15">
    <name type="scientific">Clastoptera arizonana</name>
    <name type="common">Arizona spittle bug</name>
    <dbReference type="NCBI Taxonomy" id="38151"/>
    <lineage>
        <taxon>Eukaryota</taxon>
        <taxon>Metazoa</taxon>
        <taxon>Ecdysozoa</taxon>
        <taxon>Arthropoda</taxon>
        <taxon>Hexapoda</taxon>
        <taxon>Insecta</taxon>
        <taxon>Pterygota</taxon>
        <taxon>Neoptera</taxon>
        <taxon>Paraneoptera</taxon>
        <taxon>Hemiptera</taxon>
        <taxon>Auchenorrhyncha</taxon>
        <taxon>Cercopoidea</taxon>
        <taxon>Clastopteridae</taxon>
        <taxon>Clastoptera</taxon>
    </lineage>
</organism>
<dbReference type="EMBL" id="GEDC01005646">
    <property type="protein sequence ID" value="JAS31652.1"/>
    <property type="molecule type" value="Transcribed_RNA"/>
</dbReference>
<evidence type="ECO:0000256" key="12">
    <source>
        <dbReference type="PROSITE-ProRule" id="PRU01263"/>
    </source>
</evidence>
<evidence type="ECO:0000256" key="9">
    <source>
        <dbReference type="ARBA" id="ARBA00023163"/>
    </source>
</evidence>
<feature type="domain" description="C2H2-type" evidence="13">
    <location>
        <begin position="443"/>
        <end position="470"/>
    </location>
</feature>
<dbReference type="AlphaFoldDB" id="A0A1B6E140"/>
<dbReference type="Pfam" id="PF00096">
    <property type="entry name" value="zf-C2H2"/>
    <property type="match status" value="4"/>
</dbReference>
<keyword evidence="8" id="KW-0238">DNA-binding</keyword>
<dbReference type="GO" id="GO:0005634">
    <property type="term" value="C:nucleus"/>
    <property type="evidence" value="ECO:0007669"/>
    <property type="project" value="UniProtKB-SubCell"/>
</dbReference>
<dbReference type="SMART" id="SM00868">
    <property type="entry name" value="zf-AD"/>
    <property type="match status" value="1"/>
</dbReference>
<dbReference type="FunFam" id="3.30.160.60:FF:000624">
    <property type="entry name" value="zinc finger protein 697"/>
    <property type="match status" value="1"/>
</dbReference>
<evidence type="ECO:0000256" key="1">
    <source>
        <dbReference type="ARBA" id="ARBA00004123"/>
    </source>
</evidence>
<gene>
    <name evidence="15" type="ORF">g.36343</name>
</gene>
<dbReference type="FunFam" id="3.30.160.60:FF:000446">
    <property type="entry name" value="Zinc finger protein"/>
    <property type="match status" value="1"/>
</dbReference>
<keyword evidence="9" id="KW-0804">Transcription</keyword>
<comment type="subcellular location">
    <subcellularLocation>
        <location evidence="1">Nucleus</location>
    </subcellularLocation>
</comment>
<feature type="binding site" evidence="12">
    <location>
        <position position="73"/>
    </location>
    <ligand>
        <name>Zn(2+)</name>
        <dbReference type="ChEBI" id="CHEBI:29105"/>
    </ligand>
</feature>
<dbReference type="Gene3D" id="3.30.160.60">
    <property type="entry name" value="Classic Zinc Finger"/>
    <property type="match status" value="7"/>
</dbReference>
<dbReference type="Pfam" id="PF07776">
    <property type="entry name" value="zf-AD"/>
    <property type="match status" value="1"/>
</dbReference>
<feature type="domain" description="C2H2-type" evidence="13">
    <location>
        <begin position="499"/>
        <end position="526"/>
    </location>
</feature>
<dbReference type="FunFam" id="3.30.160.60:FF:000065">
    <property type="entry name" value="B-cell CLL/lymphoma 6, member B"/>
    <property type="match status" value="1"/>
</dbReference>
<feature type="domain" description="C2H2-type" evidence="13">
    <location>
        <begin position="208"/>
        <end position="236"/>
    </location>
</feature>
<dbReference type="FunFam" id="3.30.160.60:FF:000149">
    <property type="entry name" value="Zinc finger protein 569"/>
    <property type="match status" value="1"/>
</dbReference>
<dbReference type="PROSITE" id="PS51915">
    <property type="entry name" value="ZAD"/>
    <property type="match status" value="1"/>
</dbReference>
<dbReference type="InterPro" id="IPR036236">
    <property type="entry name" value="Znf_C2H2_sf"/>
</dbReference>
<evidence type="ECO:0000256" key="3">
    <source>
        <dbReference type="ARBA" id="ARBA00022723"/>
    </source>
</evidence>
<dbReference type="PROSITE" id="PS50157">
    <property type="entry name" value="ZINC_FINGER_C2H2_2"/>
    <property type="match status" value="8"/>
</dbReference>
<feature type="binding site" evidence="12">
    <location>
        <position position="76"/>
    </location>
    <ligand>
        <name>Zn(2+)</name>
        <dbReference type="ChEBI" id="CHEBI:29105"/>
    </ligand>
</feature>
<dbReference type="PANTHER" id="PTHR24406">
    <property type="entry name" value="TRANSCRIPTIONAL REPRESSOR CTCFL-RELATED"/>
    <property type="match status" value="1"/>
</dbReference>
<feature type="domain" description="ZAD" evidence="14">
    <location>
        <begin position="25"/>
        <end position="100"/>
    </location>
</feature>
<dbReference type="Gene3D" id="3.40.1800.20">
    <property type="match status" value="1"/>
</dbReference>
<evidence type="ECO:0000259" key="14">
    <source>
        <dbReference type="PROSITE" id="PS51915"/>
    </source>
</evidence>
<evidence type="ECO:0000256" key="5">
    <source>
        <dbReference type="ARBA" id="ARBA00022771"/>
    </source>
</evidence>
<feature type="domain" description="C2H2-type" evidence="13">
    <location>
        <begin position="386"/>
        <end position="414"/>
    </location>
</feature>
<dbReference type="InterPro" id="IPR050888">
    <property type="entry name" value="ZnF_C2H2-type_TF"/>
</dbReference>
<comment type="similarity">
    <text evidence="2">Belongs to the krueppel C2H2-type zinc-finger protein family.</text>
</comment>
<dbReference type="GO" id="GO:0003690">
    <property type="term" value="F:double-stranded DNA binding"/>
    <property type="evidence" value="ECO:0007669"/>
    <property type="project" value="UniProtKB-ARBA"/>
</dbReference>
<evidence type="ECO:0000256" key="10">
    <source>
        <dbReference type="ARBA" id="ARBA00023242"/>
    </source>
</evidence>
<sequence length="568" mass="65432">MENLIKFPNKLETALKLSEKLNISQLCRICANSSEYLIPIFEGEGIENDLDLKIKKHLPIQVSKDDSLPICVCYQCASTLIAWSELTVKCIEANKRFKSYIDYSCKMEHSSEMLLEENIENSYCVTKSRADNPELGKTLSISDNQVKVKGNLVAEGKKEGSLAEQNSTSNEKFMISSKDSLHSLGANDDLDGKPLLGLEVVNGVSKNIRCLQCGETFSKKSIFAKHLFKVHSSNVFYCELCDTLFNHNKLLFVNHMKWHQQKSLLPNNGNNEIKSFDSDSFKNIIEENIEIRHNLNSINLKQNRNNCIDFNEIQSNIIEYNNQFRLYDTIDHKSSESEMRYDKDDINEEQEFDTKQLYQCEECSKSYTSKGSLKSHMRKHTGEKSYTCHICGKSFSYHSGLSYHLKHVHWGIKDHKCDLCGRSFAMKAAMVEHRRIHTGETPYICDCCGKAFKFKASLFVHSKLHSDKYPHECVYCNRKFKSKEHFLLHIKSHTEERNHKCEVCGKGFHAKSELARHKITHTDLKPFDCQLCGLCFAQNRYLKRHIKACHKTKYSDSSGYNNVILVKQ</sequence>
<dbReference type="GO" id="GO:0008270">
    <property type="term" value="F:zinc ion binding"/>
    <property type="evidence" value="ECO:0007669"/>
    <property type="project" value="UniProtKB-UniRule"/>
</dbReference>
<feature type="domain" description="C2H2-type" evidence="13">
    <location>
        <begin position="471"/>
        <end position="498"/>
    </location>
</feature>
<keyword evidence="5 11" id="KW-0863">Zinc-finger</keyword>